<dbReference type="EMBL" id="JBHUON010000010">
    <property type="protein sequence ID" value="MFD2865049.1"/>
    <property type="molecule type" value="Genomic_DNA"/>
</dbReference>
<keyword evidence="2" id="KW-1185">Reference proteome</keyword>
<protein>
    <submittedName>
        <fullName evidence="1">Uncharacterized protein</fullName>
    </submittedName>
</protein>
<sequence length="109" mass="12186">MITFFYKIFPASRILTTLLIISIVGLKTMTVVVRAVEFKKEVVSTQKADLNEDKKAASEDSKETFAATLVQAFEHRVLLISAVNHPFSYAISYCIACHQRIPTPPPDLT</sequence>
<comment type="caution">
    <text evidence="1">The sequence shown here is derived from an EMBL/GenBank/DDBJ whole genome shotgun (WGS) entry which is preliminary data.</text>
</comment>
<name>A0ABW5XRH5_9SPHI</name>
<evidence type="ECO:0000313" key="2">
    <source>
        <dbReference type="Proteomes" id="UP001597601"/>
    </source>
</evidence>
<gene>
    <name evidence="1" type="ORF">ACFSYC_10160</name>
</gene>
<proteinExistence type="predicted"/>
<organism evidence="1 2">
    <name type="scientific">Mucilaginibacter antarcticus</name>
    <dbReference type="NCBI Taxonomy" id="1855725"/>
    <lineage>
        <taxon>Bacteria</taxon>
        <taxon>Pseudomonadati</taxon>
        <taxon>Bacteroidota</taxon>
        <taxon>Sphingobacteriia</taxon>
        <taxon>Sphingobacteriales</taxon>
        <taxon>Sphingobacteriaceae</taxon>
        <taxon>Mucilaginibacter</taxon>
    </lineage>
</organism>
<dbReference type="Proteomes" id="UP001597601">
    <property type="component" value="Unassembled WGS sequence"/>
</dbReference>
<evidence type="ECO:0000313" key="1">
    <source>
        <dbReference type="EMBL" id="MFD2865049.1"/>
    </source>
</evidence>
<reference evidence="2" key="1">
    <citation type="journal article" date="2019" name="Int. J. Syst. Evol. Microbiol.">
        <title>The Global Catalogue of Microorganisms (GCM) 10K type strain sequencing project: providing services to taxonomists for standard genome sequencing and annotation.</title>
        <authorList>
            <consortium name="The Broad Institute Genomics Platform"/>
            <consortium name="The Broad Institute Genome Sequencing Center for Infectious Disease"/>
            <person name="Wu L."/>
            <person name="Ma J."/>
        </authorList>
    </citation>
    <scope>NUCLEOTIDE SEQUENCE [LARGE SCALE GENOMIC DNA]</scope>
    <source>
        <strain evidence="2">KCTC 52232</strain>
    </source>
</reference>
<accession>A0ABW5XRH5</accession>
<dbReference type="RefSeq" id="WP_377126661.1">
    <property type="nucleotide sequence ID" value="NZ_JBHUON010000010.1"/>
</dbReference>